<evidence type="ECO:0000313" key="2">
    <source>
        <dbReference type="Proteomes" id="UP001174936"/>
    </source>
</evidence>
<comment type="caution">
    <text evidence="1">The sequence shown here is derived from an EMBL/GenBank/DDBJ whole genome shotgun (WGS) entry which is preliminary data.</text>
</comment>
<protein>
    <submittedName>
        <fullName evidence="1">Uncharacterized protein</fullName>
    </submittedName>
</protein>
<evidence type="ECO:0000313" key="1">
    <source>
        <dbReference type="EMBL" id="KAK0655734.1"/>
    </source>
</evidence>
<sequence>MVCLAGTIAQVLSSGIWTRRAWHPAAPSVHLGLKHSTNLLDRLPCRFLKFQDRISLMGSFPAECHPFAHEGLRLWAGIRPSG</sequence>
<proteinExistence type="predicted"/>
<dbReference type="EMBL" id="JAULSV010000001">
    <property type="protein sequence ID" value="KAK0655734.1"/>
    <property type="molecule type" value="Genomic_DNA"/>
</dbReference>
<keyword evidence="2" id="KW-1185">Reference proteome</keyword>
<gene>
    <name evidence="1" type="ORF">B0T16DRAFT_17555</name>
</gene>
<reference evidence="1" key="1">
    <citation type="submission" date="2023-06" db="EMBL/GenBank/DDBJ databases">
        <title>Genome-scale phylogeny and comparative genomics of the fungal order Sordariales.</title>
        <authorList>
            <consortium name="Lawrence Berkeley National Laboratory"/>
            <person name="Hensen N."/>
            <person name="Bonometti L."/>
            <person name="Westerberg I."/>
            <person name="Brannstrom I.O."/>
            <person name="Guillou S."/>
            <person name="Cros-Aarteil S."/>
            <person name="Calhoun S."/>
            <person name="Haridas S."/>
            <person name="Kuo A."/>
            <person name="Mondo S."/>
            <person name="Pangilinan J."/>
            <person name="Riley R."/>
            <person name="Labutti K."/>
            <person name="Andreopoulos B."/>
            <person name="Lipzen A."/>
            <person name="Chen C."/>
            <person name="Yanf M."/>
            <person name="Daum C."/>
            <person name="Ng V."/>
            <person name="Clum A."/>
            <person name="Steindorff A."/>
            <person name="Ohm R."/>
            <person name="Martin F."/>
            <person name="Silar P."/>
            <person name="Natvig D."/>
            <person name="Lalanne C."/>
            <person name="Gautier V."/>
            <person name="Ament-Velasquez S.L."/>
            <person name="Kruys A."/>
            <person name="Hutchinson M.I."/>
            <person name="Powell A.J."/>
            <person name="Barry K."/>
            <person name="Miller A.N."/>
            <person name="Grigoriev I.V."/>
            <person name="Debuchy R."/>
            <person name="Gladieux P."/>
            <person name="Thoren M.H."/>
            <person name="Johannesson H."/>
        </authorList>
    </citation>
    <scope>NUCLEOTIDE SEQUENCE</scope>
    <source>
        <strain evidence="1">SMH2532-1</strain>
    </source>
</reference>
<name>A0AA39YNI9_9PEZI</name>
<accession>A0AA39YNI9</accession>
<dbReference type="Proteomes" id="UP001174936">
    <property type="component" value="Unassembled WGS sequence"/>
</dbReference>
<organism evidence="1 2">
    <name type="scientific">Cercophora newfieldiana</name>
    <dbReference type="NCBI Taxonomy" id="92897"/>
    <lineage>
        <taxon>Eukaryota</taxon>
        <taxon>Fungi</taxon>
        <taxon>Dikarya</taxon>
        <taxon>Ascomycota</taxon>
        <taxon>Pezizomycotina</taxon>
        <taxon>Sordariomycetes</taxon>
        <taxon>Sordariomycetidae</taxon>
        <taxon>Sordariales</taxon>
        <taxon>Lasiosphaeriaceae</taxon>
        <taxon>Cercophora</taxon>
    </lineage>
</organism>
<dbReference type="AlphaFoldDB" id="A0AA39YNI9"/>